<dbReference type="Gene3D" id="3.40.50.1820">
    <property type="entry name" value="alpha/beta hydrolase"/>
    <property type="match status" value="1"/>
</dbReference>
<dbReference type="EMBL" id="JACIJS010000007">
    <property type="protein sequence ID" value="MBB5516444.1"/>
    <property type="molecule type" value="Genomic_DNA"/>
</dbReference>
<comment type="caution">
    <text evidence="2">The sequence shown here is derived from an EMBL/GenBank/DDBJ whole genome shotgun (WGS) entry which is preliminary data.</text>
</comment>
<dbReference type="InterPro" id="IPR029058">
    <property type="entry name" value="AB_hydrolase_fold"/>
</dbReference>
<keyword evidence="2" id="KW-0378">Hydrolase</keyword>
<evidence type="ECO:0000259" key="1">
    <source>
        <dbReference type="Pfam" id="PF12697"/>
    </source>
</evidence>
<dbReference type="SUPFAM" id="SSF53474">
    <property type="entry name" value="alpha/beta-Hydrolases"/>
    <property type="match status" value="1"/>
</dbReference>
<protein>
    <submittedName>
        <fullName evidence="2">3-oxoadipate enol-lactonase</fullName>
        <ecNumber evidence="2">3.1.1.24</ecNumber>
    </submittedName>
</protein>
<reference evidence="2 3" key="1">
    <citation type="submission" date="2020-08" db="EMBL/GenBank/DDBJ databases">
        <title>Genomic Encyclopedia of Type Strains, Phase IV (KMG-IV): sequencing the most valuable type-strain genomes for metagenomic binning, comparative biology and taxonomic classification.</title>
        <authorList>
            <person name="Goeker M."/>
        </authorList>
    </citation>
    <scope>NUCLEOTIDE SEQUENCE [LARGE SCALE GENOMIC DNA]</scope>
    <source>
        <strain evidence="2 3">DSM 103377</strain>
    </source>
</reference>
<proteinExistence type="predicted"/>
<dbReference type="Proteomes" id="UP000553766">
    <property type="component" value="Unassembled WGS sequence"/>
</dbReference>
<evidence type="ECO:0000313" key="2">
    <source>
        <dbReference type="EMBL" id="MBB5516444.1"/>
    </source>
</evidence>
<dbReference type="InterPro" id="IPR050228">
    <property type="entry name" value="Carboxylesterase_BioH"/>
</dbReference>
<name>A0A840X138_9RHOB</name>
<dbReference type="Pfam" id="PF12697">
    <property type="entry name" value="Abhydrolase_6"/>
    <property type="match status" value="1"/>
</dbReference>
<dbReference type="RefSeq" id="WP_184012058.1">
    <property type="nucleotide sequence ID" value="NZ_JACIJS010000007.1"/>
</dbReference>
<dbReference type="InterPro" id="IPR000073">
    <property type="entry name" value="AB_hydrolase_1"/>
</dbReference>
<dbReference type="PANTHER" id="PTHR43194">
    <property type="entry name" value="HYDROLASE ALPHA/BETA FOLD FAMILY"/>
    <property type="match status" value="1"/>
</dbReference>
<organism evidence="2 3">
    <name type="scientific">Rubricella aquisinus</name>
    <dbReference type="NCBI Taxonomy" id="2028108"/>
    <lineage>
        <taxon>Bacteria</taxon>
        <taxon>Pseudomonadati</taxon>
        <taxon>Pseudomonadota</taxon>
        <taxon>Alphaproteobacteria</taxon>
        <taxon>Rhodobacterales</taxon>
        <taxon>Paracoccaceae</taxon>
        <taxon>Rubricella</taxon>
    </lineage>
</organism>
<evidence type="ECO:0000313" key="3">
    <source>
        <dbReference type="Proteomes" id="UP000553766"/>
    </source>
</evidence>
<dbReference type="AlphaFoldDB" id="A0A840X138"/>
<sequence>MARDGVALKDMRIGPADGPLVLFLHGLGLDHRYWGDVAAAVPSGLSIILADLRGHGRSGYGAPVGLGTFVADAIGSLDRPAVVIGHGVGGMIAQGIAAERPDLVRGLVLESSAVKLETETRWEARARSVAQDGLEAERDRLTAAFHPRTPEDTRDRVLAPLTDMSAGAYAAACQALAHTDLLESTARLTCPALVLSGLADPIVPPDLSGEVAALIAGAERQIIRRTGHFPSAEAPGDVARAIAGFMDNLPPVAAPAPPRLI</sequence>
<dbReference type="PANTHER" id="PTHR43194:SF2">
    <property type="entry name" value="PEROXISOMAL MEMBRANE PROTEIN LPX1"/>
    <property type="match status" value="1"/>
</dbReference>
<accession>A0A840X138</accession>
<dbReference type="EC" id="3.1.1.24" evidence="2"/>
<gene>
    <name evidence="2" type="ORF">FHS89_002475</name>
</gene>
<dbReference type="GO" id="GO:0047570">
    <property type="term" value="F:3-oxoadipate enol-lactonase activity"/>
    <property type="evidence" value="ECO:0007669"/>
    <property type="project" value="UniProtKB-EC"/>
</dbReference>
<keyword evidence="3" id="KW-1185">Reference proteome</keyword>
<feature type="domain" description="AB hydrolase-1" evidence="1">
    <location>
        <begin position="21"/>
        <end position="241"/>
    </location>
</feature>